<comment type="caution">
    <text evidence="2">The sequence shown here is derived from an EMBL/GenBank/DDBJ whole genome shotgun (WGS) entry which is preliminary data.</text>
</comment>
<accession>A0A4Y7S3L1</accession>
<reference evidence="2 3" key="1">
    <citation type="journal article" date="2019" name="Nat. Ecol. Evol.">
        <title>Megaphylogeny resolves global patterns of mushroom evolution.</title>
        <authorList>
            <person name="Varga T."/>
            <person name="Krizsan K."/>
            <person name="Foldi C."/>
            <person name="Dima B."/>
            <person name="Sanchez-Garcia M."/>
            <person name="Sanchez-Ramirez S."/>
            <person name="Szollosi G.J."/>
            <person name="Szarkandi J.G."/>
            <person name="Papp V."/>
            <person name="Albert L."/>
            <person name="Andreopoulos W."/>
            <person name="Angelini C."/>
            <person name="Antonin V."/>
            <person name="Barry K.W."/>
            <person name="Bougher N.L."/>
            <person name="Buchanan P."/>
            <person name="Buyck B."/>
            <person name="Bense V."/>
            <person name="Catcheside P."/>
            <person name="Chovatia M."/>
            <person name="Cooper J."/>
            <person name="Damon W."/>
            <person name="Desjardin D."/>
            <person name="Finy P."/>
            <person name="Geml J."/>
            <person name="Haridas S."/>
            <person name="Hughes K."/>
            <person name="Justo A."/>
            <person name="Karasinski D."/>
            <person name="Kautmanova I."/>
            <person name="Kiss B."/>
            <person name="Kocsube S."/>
            <person name="Kotiranta H."/>
            <person name="LaButti K.M."/>
            <person name="Lechner B.E."/>
            <person name="Liimatainen K."/>
            <person name="Lipzen A."/>
            <person name="Lukacs Z."/>
            <person name="Mihaltcheva S."/>
            <person name="Morgado L.N."/>
            <person name="Niskanen T."/>
            <person name="Noordeloos M.E."/>
            <person name="Ohm R.A."/>
            <person name="Ortiz-Santana B."/>
            <person name="Ovrebo C."/>
            <person name="Racz N."/>
            <person name="Riley R."/>
            <person name="Savchenko A."/>
            <person name="Shiryaev A."/>
            <person name="Soop K."/>
            <person name="Spirin V."/>
            <person name="Szebenyi C."/>
            <person name="Tomsovsky M."/>
            <person name="Tulloss R.E."/>
            <person name="Uehling J."/>
            <person name="Grigoriev I.V."/>
            <person name="Vagvolgyi C."/>
            <person name="Papp T."/>
            <person name="Martin F.M."/>
            <person name="Miettinen O."/>
            <person name="Hibbett D.S."/>
            <person name="Nagy L.G."/>
        </authorList>
    </citation>
    <scope>NUCLEOTIDE SEQUENCE [LARGE SCALE GENOMIC DNA]</scope>
    <source>
        <strain evidence="2 3">FP101781</strain>
    </source>
</reference>
<protein>
    <recommendedName>
        <fullName evidence="4">Secreted protein</fullName>
    </recommendedName>
</protein>
<evidence type="ECO:0000313" key="2">
    <source>
        <dbReference type="EMBL" id="TEB15900.1"/>
    </source>
</evidence>
<proteinExistence type="predicted"/>
<keyword evidence="1" id="KW-0732">Signal</keyword>
<evidence type="ECO:0000313" key="3">
    <source>
        <dbReference type="Proteomes" id="UP000298030"/>
    </source>
</evidence>
<name>A0A4Y7S3L1_COPMI</name>
<dbReference type="Proteomes" id="UP000298030">
    <property type="component" value="Unassembled WGS sequence"/>
</dbReference>
<sequence>MVPCDISIHLQLASLFAQCFSSAFALPSPCVFIVPPMSSRNCRFADPNFKEFTTRPPSNSMPSCLHKSTPFSVCLLCSRPCFLLPICALNNLINSTIVQT</sequence>
<dbReference type="EMBL" id="QPFP01000342">
    <property type="protein sequence ID" value="TEB15900.1"/>
    <property type="molecule type" value="Genomic_DNA"/>
</dbReference>
<feature type="chain" id="PRO_5021505748" description="Secreted protein" evidence="1">
    <location>
        <begin position="26"/>
        <end position="100"/>
    </location>
</feature>
<dbReference type="AlphaFoldDB" id="A0A4Y7S3L1"/>
<evidence type="ECO:0008006" key="4">
    <source>
        <dbReference type="Google" id="ProtNLM"/>
    </source>
</evidence>
<keyword evidence="3" id="KW-1185">Reference proteome</keyword>
<evidence type="ECO:0000256" key="1">
    <source>
        <dbReference type="SAM" id="SignalP"/>
    </source>
</evidence>
<organism evidence="2 3">
    <name type="scientific">Coprinellus micaceus</name>
    <name type="common">Glistening ink-cap mushroom</name>
    <name type="synonym">Coprinus micaceus</name>
    <dbReference type="NCBI Taxonomy" id="71717"/>
    <lineage>
        <taxon>Eukaryota</taxon>
        <taxon>Fungi</taxon>
        <taxon>Dikarya</taxon>
        <taxon>Basidiomycota</taxon>
        <taxon>Agaricomycotina</taxon>
        <taxon>Agaricomycetes</taxon>
        <taxon>Agaricomycetidae</taxon>
        <taxon>Agaricales</taxon>
        <taxon>Agaricineae</taxon>
        <taxon>Psathyrellaceae</taxon>
        <taxon>Coprinellus</taxon>
    </lineage>
</organism>
<feature type="signal peptide" evidence="1">
    <location>
        <begin position="1"/>
        <end position="25"/>
    </location>
</feature>
<gene>
    <name evidence="2" type="ORF">FA13DRAFT_820595</name>
</gene>